<gene>
    <name evidence="2" type="ORF">BC008_01080</name>
</gene>
<dbReference type="EMBL" id="LMTZ01000061">
    <property type="protein sequence ID" value="KST68492.1"/>
    <property type="molecule type" value="Genomic_DNA"/>
</dbReference>
<reference evidence="2 3" key="1">
    <citation type="journal article" date="2015" name="Genome Announc.">
        <title>Draft Genome of the Euendolithic (true boring) Cyanobacterium Mastigocoleus testarum strain BC008.</title>
        <authorList>
            <person name="Guida B.S."/>
            <person name="Garcia-Pichel F."/>
        </authorList>
    </citation>
    <scope>NUCLEOTIDE SEQUENCE [LARGE SCALE GENOMIC DNA]</scope>
    <source>
        <strain evidence="2 3">BC008</strain>
    </source>
</reference>
<proteinExistence type="predicted"/>
<organism evidence="2 3">
    <name type="scientific">Mastigocoleus testarum BC008</name>
    <dbReference type="NCBI Taxonomy" id="371196"/>
    <lineage>
        <taxon>Bacteria</taxon>
        <taxon>Bacillati</taxon>
        <taxon>Cyanobacteriota</taxon>
        <taxon>Cyanophyceae</taxon>
        <taxon>Nostocales</taxon>
        <taxon>Hapalosiphonaceae</taxon>
        <taxon>Mastigocoleus</taxon>
    </lineage>
</organism>
<accession>A0A0V7ZV03</accession>
<dbReference type="InterPro" id="IPR002716">
    <property type="entry name" value="PIN_dom"/>
</dbReference>
<name>A0A0V7ZV03_9CYAN</name>
<dbReference type="Pfam" id="PF13470">
    <property type="entry name" value="PIN_3"/>
    <property type="match status" value="1"/>
</dbReference>
<evidence type="ECO:0000259" key="1">
    <source>
        <dbReference type="Pfam" id="PF13470"/>
    </source>
</evidence>
<keyword evidence="3" id="KW-1185">Reference proteome</keyword>
<dbReference type="Proteomes" id="UP000053372">
    <property type="component" value="Unassembled WGS sequence"/>
</dbReference>
<sequence length="159" mass="18366">MIKILVDADLVLEMLMNREGFIEDISDLLDRVNPLIQMYITDIGWQKISTYVRCLQNKNITDVVAAWLKDKVQVCNVDRAILREARTSPLKDFESAVELTCVSSQQLDAIVTHNYDDFAQTPNQLWIWSVAEFRVRAHLENQFSFSSGNTRRSTHIHPI</sequence>
<comment type="caution">
    <text evidence="2">The sequence shown here is derived from an EMBL/GenBank/DDBJ whole genome shotgun (WGS) entry which is preliminary data.</text>
</comment>
<dbReference type="AlphaFoldDB" id="A0A0V7ZV03"/>
<protein>
    <recommendedName>
        <fullName evidence="1">PIN domain-containing protein</fullName>
    </recommendedName>
</protein>
<dbReference type="RefSeq" id="WP_058183513.1">
    <property type="nucleotide sequence ID" value="NZ_LMTZ01000061.1"/>
</dbReference>
<dbReference type="InterPro" id="IPR029060">
    <property type="entry name" value="PIN-like_dom_sf"/>
</dbReference>
<dbReference type="SUPFAM" id="SSF88723">
    <property type="entry name" value="PIN domain-like"/>
    <property type="match status" value="1"/>
</dbReference>
<dbReference type="OrthoDB" id="9787727at2"/>
<feature type="domain" description="PIN" evidence="1">
    <location>
        <begin position="3"/>
        <end position="115"/>
    </location>
</feature>
<evidence type="ECO:0000313" key="3">
    <source>
        <dbReference type="Proteomes" id="UP000053372"/>
    </source>
</evidence>
<evidence type="ECO:0000313" key="2">
    <source>
        <dbReference type="EMBL" id="KST68492.1"/>
    </source>
</evidence>